<dbReference type="InterPro" id="IPR003029">
    <property type="entry name" value="S1_domain"/>
</dbReference>
<dbReference type="Gene3D" id="2.40.50.140">
    <property type="entry name" value="Nucleic acid-binding proteins"/>
    <property type="match status" value="1"/>
</dbReference>
<protein>
    <submittedName>
        <fullName evidence="2">S1 RNA-binding protein</fullName>
    </submittedName>
</protein>
<name>A0A5A5TZR5_LEUCI</name>
<sequence>MISVTDLINYDITDTDLAKQVAKHLTIGVKQTTATLELLRDGATVPFISRYRKEMTGGLDEVQIHDVQVTARHIKDLTDRKKTVLKAIATQQKLTATLQAAIITAATLQDVEDLYLPYKQKKRTKAMIARENGLQPLADFVLTHLSEEIPTEAYINDALADAAAVLAGLHEIIAEQIGEKAIYRQWLRERMQRDGFLTVTVKRDGEEKDAQGVYAQYYDYSESLKSLQTNTFRILAVNRGEKDGVLSVKIDFSEERMRHFIQIKERNGQGDSGEGYQVLLSAIDDAYKRFIQPAVARELRQELTVLAQGQAIKVFGDNLYHLLMQAPLKNKIVMGFDPGFRTGSKLAIIDANGRFLKKEVIYPHKPASEKQRQEAAKRFQSLIHEFDVALVAIGNGTASRESQEFVANNLPSGVQYSIVNEAGASVYSASEEARSEFPQLHVEERSAISIGRRIQDPLAELIKIDPKSVGVGQYQHDLNTKMLDEQVGQVVEKAVNQVGVNLNTASVPLLTHIAGLNTTLAQNIVDYRDNNGVFTSRIDLKKVPRLGPKAYEQAAGFLRILDGKNILDNTDIHPESYAAAKKLLDLADITAQQLATAPANERLTRYDNQMTANQLGIGIETLHDIVGSLKKPGRDGRSEMVGALLKSDVLHIEDLQPGMKLQGTVRNVVDFGAFVDLGVKHDGLVHISRLVKRRVKHPSEIVSVGDIVNVWVVEVDQKRQRIGLTMIAPEEKV</sequence>
<proteinExistence type="predicted"/>
<evidence type="ECO:0000313" key="3">
    <source>
        <dbReference type="Proteomes" id="UP000323274"/>
    </source>
</evidence>
<dbReference type="Pfam" id="PF12836">
    <property type="entry name" value="HHH_3"/>
    <property type="match status" value="1"/>
</dbReference>
<evidence type="ECO:0000313" key="2">
    <source>
        <dbReference type="EMBL" id="GDZ82954.1"/>
    </source>
</evidence>
<dbReference type="InterPro" id="IPR050437">
    <property type="entry name" value="Ribos_protein_bS1-like"/>
</dbReference>
<dbReference type="Pfam" id="PF00575">
    <property type="entry name" value="S1"/>
    <property type="match status" value="1"/>
</dbReference>
<dbReference type="InterPro" id="IPR037027">
    <property type="entry name" value="YqgF/RNaseH-like_dom_sf"/>
</dbReference>
<dbReference type="Pfam" id="PF16921">
    <property type="entry name" value="Tex_YqgF"/>
    <property type="match status" value="1"/>
</dbReference>
<dbReference type="SMART" id="SM00316">
    <property type="entry name" value="S1"/>
    <property type="match status" value="1"/>
</dbReference>
<reference evidence="2 3" key="1">
    <citation type="submission" date="2019-04" db="EMBL/GenBank/DDBJ databases">
        <title>A pseudo-fructophilic Leuconostoc citreum strain F192-5 isolated from peel of satsuma mandarin: the first report for isolation and characterization of strain-dependent fructophilic-like characteristics.</title>
        <authorList>
            <person name="Maeno S."/>
            <person name="Tanizawa Y."/>
            <person name="Kajikawa A."/>
            <person name="Kanesaki Y."/>
            <person name="Kubota E."/>
            <person name="Arita M."/>
            <person name="Leon D."/>
            <person name="Endo A."/>
        </authorList>
    </citation>
    <scope>NUCLEOTIDE SEQUENCE [LARGE SCALE GENOMIC DNA]</scope>
    <source>
        <strain evidence="2 3">F192-5</strain>
    </source>
</reference>
<accession>A0A5A5TZR5</accession>
<dbReference type="CDD" id="cd05685">
    <property type="entry name" value="S1_Tex"/>
    <property type="match status" value="1"/>
</dbReference>
<dbReference type="SMART" id="SM00732">
    <property type="entry name" value="YqgFc"/>
    <property type="match status" value="1"/>
</dbReference>
<dbReference type="FunFam" id="1.10.10.650:FF:000001">
    <property type="entry name" value="S1 RNA-binding domain 1"/>
    <property type="match status" value="1"/>
</dbReference>
<dbReference type="Pfam" id="PF22706">
    <property type="entry name" value="Tex_central_region"/>
    <property type="match status" value="1"/>
</dbReference>
<organism evidence="2 3">
    <name type="scientific">Leuconostoc citreum</name>
    <dbReference type="NCBI Taxonomy" id="33964"/>
    <lineage>
        <taxon>Bacteria</taxon>
        <taxon>Bacillati</taxon>
        <taxon>Bacillota</taxon>
        <taxon>Bacilli</taxon>
        <taxon>Lactobacillales</taxon>
        <taxon>Lactobacillaceae</taxon>
        <taxon>Leuconostoc</taxon>
    </lineage>
</organism>
<dbReference type="FunFam" id="1.10.150.310:FF:000001">
    <property type="entry name" value="RNA-binding transcriptional accessory protein"/>
    <property type="match status" value="1"/>
</dbReference>
<dbReference type="PROSITE" id="PS50126">
    <property type="entry name" value="S1"/>
    <property type="match status" value="1"/>
</dbReference>
<dbReference type="RefSeq" id="WP_099044523.1">
    <property type="nucleotide sequence ID" value="NZ_BJJW01000002.1"/>
</dbReference>
<dbReference type="GO" id="GO:0003735">
    <property type="term" value="F:structural constituent of ribosome"/>
    <property type="evidence" value="ECO:0007669"/>
    <property type="project" value="TreeGrafter"/>
</dbReference>
<dbReference type="InterPro" id="IPR018974">
    <property type="entry name" value="Tex-like_N"/>
</dbReference>
<dbReference type="InterPro" id="IPR010994">
    <property type="entry name" value="RuvA_2-like"/>
</dbReference>
<dbReference type="InterPro" id="IPR023323">
    <property type="entry name" value="Tex-like_dom_sf"/>
</dbReference>
<dbReference type="Gene3D" id="3.30.420.140">
    <property type="entry name" value="YqgF/RNase H-like domain"/>
    <property type="match status" value="1"/>
</dbReference>
<evidence type="ECO:0000259" key="1">
    <source>
        <dbReference type="PROSITE" id="PS50126"/>
    </source>
</evidence>
<dbReference type="EMBL" id="BJJW01000002">
    <property type="protein sequence ID" value="GDZ82954.1"/>
    <property type="molecule type" value="Genomic_DNA"/>
</dbReference>
<dbReference type="GO" id="GO:0003729">
    <property type="term" value="F:mRNA binding"/>
    <property type="evidence" value="ECO:0007669"/>
    <property type="project" value="UniProtKB-ARBA"/>
</dbReference>
<dbReference type="InterPro" id="IPR023319">
    <property type="entry name" value="Tex-like_HTH_dom_sf"/>
</dbReference>
<dbReference type="SUPFAM" id="SSF47781">
    <property type="entry name" value="RuvA domain 2-like"/>
    <property type="match status" value="2"/>
</dbReference>
<dbReference type="InterPro" id="IPR012340">
    <property type="entry name" value="NA-bd_OB-fold"/>
</dbReference>
<dbReference type="Pfam" id="PF09371">
    <property type="entry name" value="Tex_N"/>
    <property type="match status" value="1"/>
</dbReference>
<comment type="caution">
    <text evidence="2">The sequence shown here is derived from an EMBL/GenBank/DDBJ whole genome shotgun (WGS) entry which is preliminary data.</text>
</comment>
<dbReference type="AlphaFoldDB" id="A0A5A5TZR5"/>
<dbReference type="InterPro" id="IPR044146">
    <property type="entry name" value="S1_Tex"/>
</dbReference>
<gene>
    <name evidence="2" type="primary">tex</name>
    <name evidence="2" type="ORF">LCIT_01960</name>
</gene>
<dbReference type="Gene3D" id="1.10.3500.10">
    <property type="entry name" value="Tex N-terminal region-like"/>
    <property type="match status" value="1"/>
</dbReference>
<dbReference type="InterPro" id="IPR055179">
    <property type="entry name" value="Tex-like_central_region"/>
</dbReference>
<dbReference type="FunFam" id="2.40.50.140:FF:000051">
    <property type="entry name" value="RNA-binding transcriptional accessory protein"/>
    <property type="match status" value="1"/>
</dbReference>
<dbReference type="Gene3D" id="1.10.10.650">
    <property type="entry name" value="RuvA domain 2-like"/>
    <property type="match status" value="1"/>
</dbReference>
<dbReference type="GO" id="GO:0005737">
    <property type="term" value="C:cytoplasm"/>
    <property type="evidence" value="ECO:0007669"/>
    <property type="project" value="UniProtKB-ARBA"/>
</dbReference>
<feature type="domain" description="S1 motif" evidence="1">
    <location>
        <begin position="658"/>
        <end position="727"/>
    </location>
</feature>
<dbReference type="FunFam" id="3.30.420.140:FF:000001">
    <property type="entry name" value="RNA-binding transcriptional accessory protein"/>
    <property type="match status" value="1"/>
</dbReference>
<dbReference type="PANTHER" id="PTHR10724:SF10">
    <property type="entry name" value="S1 RNA-BINDING DOMAIN-CONTAINING PROTEIN 1"/>
    <property type="match status" value="1"/>
</dbReference>
<dbReference type="InterPro" id="IPR006641">
    <property type="entry name" value="YqgF/RNaseH-like_dom"/>
</dbReference>
<dbReference type="SUPFAM" id="SSF53098">
    <property type="entry name" value="Ribonuclease H-like"/>
    <property type="match status" value="1"/>
</dbReference>
<dbReference type="Pfam" id="PF17674">
    <property type="entry name" value="HHH_9"/>
    <property type="match status" value="1"/>
</dbReference>
<dbReference type="GO" id="GO:0006139">
    <property type="term" value="P:nucleobase-containing compound metabolic process"/>
    <property type="evidence" value="ECO:0007669"/>
    <property type="project" value="InterPro"/>
</dbReference>
<dbReference type="Gene3D" id="1.10.150.310">
    <property type="entry name" value="Tex RuvX-like domain-like"/>
    <property type="match status" value="1"/>
</dbReference>
<dbReference type="Proteomes" id="UP000323274">
    <property type="component" value="Unassembled WGS sequence"/>
</dbReference>
<dbReference type="SUPFAM" id="SSF50249">
    <property type="entry name" value="Nucleic acid-binding proteins"/>
    <property type="match status" value="1"/>
</dbReference>
<dbReference type="InterPro" id="IPR032639">
    <property type="entry name" value="Tex_YqgF"/>
</dbReference>
<dbReference type="InterPro" id="IPR012337">
    <property type="entry name" value="RNaseH-like_sf"/>
</dbReference>
<dbReference type="InterPro" id="IPR041692">
    <property type="entry name" value="HHH_9"/>
</dbReference>
<dbReference type="PANTHER" id="PTHR10724">
    <property type="entry name" value="30S RIBOSOMAL PROTEIN S1"/>
    <property type="match status" value="1"/>
</dbReference>
<dbReference type="SUPFAM" id="SSF158832">
    <property type="entry name" value="Tex N-terminal region-like"/>
    <property type="match status" value="1"/>
</dbReference>
<dbReference type="GO" id="GO:0006412">
    <property type="term" value="P:translation"/>
    <property type="evidence" value="ECO:0007669"/>
    <property type="project" value="TreeGrafter"/>
</dbReference>